<dbReference type="PATRIC" id="fig|943816.4.peg.5040"/>
<dbReference type="GO" id="GO:0004719">
    <property type="term" value="F:protein-L-isoaspartate (D-aspartate) O-methyltransferase activity"/>
    <property type="evidence" value="ECO:0007669"/>
    <property type="project" value="UniProtKB-EC"/>
</dbReference>
<dbReference type="InterPro" id="IPR000682">
    <property type="entry name" value="PCMT"/>
</dbReference>
<keyword evidence="8" id="KW-0949">S-adenosyl-L-methionine</keyword>
<dbReference type="InterPro" id="IPR029063">
    <property type="entry name" value="SAM-dependent_MTases_sf"/>
</dbReference>
<evidence type="ECO:0000256" key="11">
    <source>
        <dbReference type="ARBA" id="ARBA00031350"/>
    </source>
</evidence>
<dbReference type="Proteomes" id="UP000175829">
    <property type="component" value="Unassembled WGS sequence"/>
</dbReference>
<evidence type="ECO:0000256" key="2">
    <source>
        <dbReference type="ARBA" id="ARBA00005369"/>
    </source>
</evidence>
<comment type="caution">
    <text evidence="13">The sequence shown here is derived from an EMBL/GenBank/DDBJ whole genome shotgun (WGS) entry which is preliminary data.</text>
</comment>
<organism evidence="13 14">
    <name type="scientific">Streptomyces qinglanensis</name>
    <dbReference type="NCBI Taxonomy" id="943816"/>
    <lineage>
        <taxon>Bacteria</taxon>
        <taxon>Bacillati</taxon>
        <taxon>Actinomycetota</taxon>
        <taxon>Actinomycetes</taxon>
        <taxon>Kitasatosporales</taxon>
        <taxon>Streptomycetaceae</taxon>
        <taxon>Streptomyces</taxon>
    </lineage>
</organism>
<evidence type="ECO:0000256" key="6">
    <source>
        <dbReference type="ARBA" id="ARBA00022603"/>
    </source>
</evidence>
<keyword evidence="6 13" id="KW-0489">Methyltransferase</keyword>
<gene>
    <name evidence="13" type="ORF">AN217_27200</name>
</gene>
<evidence type="ECO:0000256" key="3">
    <source>
        <dbReference type="ARBA" id="ARBA00011890"/>
    </source>
</evidence>
<evidence type="ECO:0000256" key="4">
    <source>
        <dbReference type="ARBA" id="ARBA00013346"/>
    </source>
</evidence>
<evidence type="ECO:0000313" key="14">
    <source>
        <dbReference type="Proteomes" id="UP000175829"/>
    </source>
</evidence>
<evidence type="ECO:0000256" key="12">
    <source>
        <dbReference type="SAM" id="MobiDB-lite"/>
    </source>
</evidence>
<keyword evidence="5" id="KW-0963">Cytoplasm</keyword>
<comment type="similarity">
    <text evidence="2">Belongs to the methyltransferase superfamily. L-isoaspartyl/D-aspartyl protein methyltransferase family.</text>
</comment>
<comment type="subcellular location">
    <subcellularLocation>
        <location evidence="1">Cytoplasm</location>
    </subcellularLocation>
</comment>
<protein>
    <recommendedName>
        <fullName evidence="4">Protein-L-isoaspartate O-methyltransferase</fullName>
        <ecNumber evidence="3">2.1.1.77</ecNumber>
    </recommendedName>
    <alternativeName>
        <fullName evidence="11">L-isoaspartyl protein carboxyl methyltransferase</fullName>
    </alternativeName>
    <alternativeName>
        <fullName evidence="9">Protein L-isoaspartyl methyltransferase</fullName>
    </alternativeName>
    <alternativeName>
        <fullName evidence="10">Protein-beta-aspartate methyltransferase</fullName>
    </alternativeName>
</protein>
<dbReference type="Pfam" id="PF01135">
    <property type="entry name" value="PCMT"/>
    <property type="match status" value="1"/>
</dbReference>
<dbReference type="GO" id="GO:0032259">
    <property type="term" value="P:methylation"/>
    <property type="evidence" value="ECO:0007669"/>
    <property type="project" value="UniProtKB-KW"/>
</dbReference>
<dbReference type="EC" id="2.1.1.77" evidence="3"/>
<reference evidence="13 14" key="1">
    <citation type="journal article" date="2016" name="Front. Microbiol.">
        <title>Comparative Genomics Analysis of Streptomyces Species Reveals Their Adaptation to the Marine Environment and Their Diversity at the Genomic Level.</title>
        <authorList>
            <person name="Tian X."/>
            <person name="Zhang Z."/>
            <person name="Yang T."/>
            <person name="Chen M."/>
            <person name="Li J."/>
            <person name="Chen F."/>
            <person name="Yang J."/>
            <person name="Li W."/>
            <person name="Zhang B."/>
            <person name="Zhang Z."/>
            <person name="Wu J."/>
            <person name="Zhang C."/>
            <person name="Long L."/>
            <person name="Xiao J."/>
        </authorList>
    </citation>
    <scope>NUCLEOTIDE SEQUENCE [LARGE SCALE GENOMIC DNA]</scope>
    <source>
        <strain evidence="13 14">SCSIO M10379</strain>
    </source>
</reference>
<evidence type="ECO:0000256" key="9">
    <source>
        <dbReference type="ARBA" id="ARBA00030757"/>
    </source>
</evidence>
<proteinExistence type="inferred from homology"/>
<name>A0A1E7KAC1_9ACTN</name>
<evidence type="ECO:0000256" key="7">
    <source>
        <dbReference type="ARBA" id="ARBA00022679"/>
    </source>
</evidence>
<dbReference type="RefSeq" id="WP_069993082.1">
    <property type="nucleotide sequence ID" value="NZ_LJGV01000022.1"/>
</dbReference>
<evidence type="ECO:0000256" key="10">
    <source>
        <dbReference type="ARBA" id="ARBA00031323"/>
    </source>
</evidence>
<feature type="region of interest" description="Disordered" evidence="12">
    <location>
        <begin position="74"/>
        <end position="93"/>
    </location>
</feature>
<dbReference type="EMBL" id="LJGV01000022">
    <property type="protein sequence ID" value="OEV00883.1"/>
    <property type="molecule type" value="Genomic_DNA"/>
</dbReference>
<evidence type="ECO:0000256" key="5">
    <source>
        <dbReference type="ARBA" id="ARBA00022490"/>
    </source>
</evidence>
<dbReference type="CDD" id="cd02440">
    <property type="entry name" value="AdoMet_MTases"/>
    <property type="match status" value="1"/>
</dbReference>
<sequence length="379" mass="41252">MRWQEHAATLADRAAHRTSPWAVHIADLPRHEFVPRWWKRDPEGWTLQDGPAEPDAWLNEAYRDASLVTSVAGRHADRAAPGDRPQGAPTSSATLPSLLVRMYELARIDDSDSVLDVGTGSGYGTALLARRLAPDQVTGVDVDPYLVEAARGRLARLGLAPTVLDTDATGRLPVEDSSADRLVATVSVRPVPASWLRALCTGGRLVTTLAGTSLIVTAEKDDDGGATGRVEWDRAGFMRARHGAHYPDDVRALLDKAAEHDGDEVTRGPYPVVDVANAWDLDSMLSLTTPGIQHEFHQEGELRTALMAHADGSWARASALGADRPTVHQGGPRRLWDALEECRAYWLTHGELPVRGARAFIRPDGTTLLARGKWHVKLT</sequence>
<accession>A0A1E7KAC1</accession>
<dbReference type="GO" id="GO:0005737">
    <property type="term" value="C:cytoplasm"/>
    <property type="evidence" value="ECO:0007669"/>
    <property type="project" value="UniProtKB-SubCell"/>
</dbReference>
<dbReference type="AlphaFoldDB" id="A0A1E7KAC1"/>
<evidence type="ECO:0000256" key="8">
    <source>
        <dbReference type="ARBA" id="ARBA00022691"/>
    </source>
</evidence>
<evidence type="ECO:0000256" key="1">
    <source>
        <dbReference type="ARBA" id="ARBA00004496"/>
    </source>
</evidence>
<dbReference type="Gene3D" id="3.40.50.150">
    <property type="entry name" value="Vaccinia Virus protein VP39"/>
    <property type="match status" value="1"/>
</dbReference>
<evidence type="ECO:0000313" key="13">
    <source>
        <dbReference type="EMBL" id="OEV00883.1"/>
    </source>
</evidence>
<dbReference type="SUPFAM" id="SSF53335">
    <property type="entry name" value="S-adenosyl-L-methionine-dependent methyltransferases"/>
    <property type="match status" value="1"/>
</dbReference>
<dbReference type="PANTHER" id="PTHR11579:SF0">
    <property type="entry name" value="PROTEIN-L-ISOASPARTATE(D-ASPARTATE) O-METHYLTRANSFERASE"/>
    <property type="match status" value="1"/>
</dbReference>
<keyword evidence="7 13" id="KW-0808">Transferase</keyword>
<dbReference type="PANTHER" id="PTHR11579">
    <property type="entry name" value="PROTEIN-L-ISOASPARTATE O-METHYLTRANSFERASE"/>
    <property type="match status" value="1"/>
</dbReference>